<name>A0AAW7Y1G3_9RHOB</name>
<organism evidence="1 2">
    <name type="scientific">Celeribacter halophilus</name>
    <dbReference type="NCBI Taxonomy" id="576117"/>
    <lineage>
        <taxon>Bacteria</taxon>
        <taxon>Pseudomonadati</taxon>
        <taxon>Pseudomonadota</taxon>
        <taxon>Alphaproteobacteria</taxon>
        <taxon>Rhodobacterales</taxon>
        <taxon>Roseobacteraceae</taxon>
        <taxon>Celeribacter</taxon>
    </lineage>
</organism>
<dbReference type="EMBL" id="JAUOPJ010000016">
    <property type="protein sequence ID" value="MDO6458670.1"/>
    <property type="molecule type" value="Genomic_DNA"/>
</dbReference>
<reference evidence="1" key="1">
    <citation type="submission" date="2023-07" db="EMBL/GenBank/DDBJ databases">
        <title>Genome content predicts the carbon catabolic preferences of heterotrophic bacteria.</title>
        <authorList>
            <person name="Gralka M."/>
        </authorList>
    </citation>
    <scope>NUCLEOTIDE SEQUENCE</scope>
    <source>
        <strain evidence="1">I2M02</strain>
    </source>
</reference>
<dbReference type="RefSeq" id="WP_303485453.1">
    <property type="nucleotide sequence ID" value="NZ_JAUOPJ010000016.1"/>
</dbReference>
<dbReference type="Proteomes" id="UP001169823">
    <property type="component" value="Unassembled WGS sequence"/>
</dbReference>
<accession>A0AAW7Y1G3</accession>
<dbReference type="AlphaFoldDB" id="A0AAW7Y1G3"/>
<proteinExistence type="predicted"/>
<evidence type="ECO:0000313" key="2">
    <source>
        <dbReference type="Proteomes" id="UP001169823"/>
    </source>
</evidence>
<protein>
    <submittedName>
        <fullName evidence="1">Uncharacterized protein</fullName>
    </submittedName>
</protein>
<gene>
    <name evidence="1" type="ORF">Q4494_16410</name>
</gene>
<evidence type="ECO:0000313" key="1">
    <source>
        <dbReference type="EMBL" id="MDO6458670.1"/>
    </source>
</evidence>
<sequence>MRFPFTKPRARQAVPTEATISRKVWFAQRESSQILFDNQQIYIGPYGDIELRFDGALDLRIHADLDDGFRPLKQHLRFYVPFITKFASPPDIMFLSSKAKAKCDMRATGITREGFMLEVLVPPREATKRKARVAWRAAGAPATQTRMAQNIGPVDLSTLSPSTEYLFTQIRADRPMNDTWTAVVFLAEADSTAGIPQGIISRDGLYPVDFAVDQARKQGASRAAIVLLSEDESEHFNPRRTYGHLRCIQRRWQKVGFDLKIQTYTCLEGWLDDHVAAESHWNIVSLPSVAVSSAAIDAGLSELASIGASQQNDVFHLTDIHRIDKNRLIA</sequence>
<comment type="caution">
    <text evidence="1">The sequence shown here is derived from an EMBL/GenBank/DDBJ whole genome shotgun (WGS) entry which is preliminary data.</text>
</comment>